<dbReference type="InterPro" id="IPR000210">
    <property type="entry name" value="BTB/POZ_dom"/>
</dbReference>
<name>A0A8J2RVA5_9CRUS</name>
<evidence type="ECO:0000313" key="10">
    <source>
        <dbReference type="EMBL" id="CAH0109090.1"/>
    </source>
</evidence>
<keyword evidence="2" id="KW-0221">Differentiation</keyword>
<dbReference type="PROSITE" id="PS50157">
    <property type="entry name" value="ZINC_FINGER_C2H2_2"/>
    <property type="match status" value="1"/>
</dbReference>
<dbReference type="Gene3D" id="3.30.710.10">
    <property type="entry name" value="Potassium Channel Kv1.1, Chain A"/>
    <property type="match status" value="1"/>
</dbReference>
<dbReference type="PROSITE" id="PS50097">
    <property type="entry name" value="BTB"/>
    <property type="match status" value="1"/>
</dbReference>
<dbReference type="SUPFAM" id="SSF54695">
    <property type="entry name" value="POZ domain"/>
    <property type="match status" value="1"/>
</dbReference>
<keyword evidence="3" id="KW-0524">Neurogenesis</keyword>
<gene>
    <name evidence="10" type="ORF">DGAL_LOCUS12552</name>
</gene>
<dbReference type="InterPro" id="IPR051095">
    <property type="entry name" value="Dros_DevTransReg"/>
</dbReference>
<feature type="compositionally biased region" description="Basic and acidic residues" evidence="7">
    <location>
        <begin position="200"/>
        <end position="222"/>
    </location>
</feature>
<keyword evidence="6" id="KW-0863">Zinc-finger</keyword>
<evidence type="ECO:0000259" key="9">
    <source>
        <dbReference type="PROSITE" id="PS50157"/>
    </source>
</evidence>
<dbReference type="GO" id="GO:0048813">
    <property type="term" value="P:dendrite morphogenesis"/>
    <property type="evidence" value="ECO:0007669"/>
    <property type="project" value="UniProtKB-ARBA"/>
</dbReference>
<dbReference type="PANTHER" id="PTHR23110:SF111">
    <property type="entry name" value="LONGITUDINALS LACKING PROTEIN, ISOFORMS F_I_K_T"/>
    <property type="match status" value="1"/>
</dbReference>
<feature type="compositionally biased region" description="Polar residues" evidence="7">
    <location>
        <begin position="251"/>
        <end position="267"/>
    </location>
</feature>
<keyword evidence="6" id="KW-0479">Metal-binding</keyword>
<feature type="region of interest" description="Disordered" evidence="7">
    <location>
        <begin position="120"/>
        <end position="298"/>
    </location>
</feature>
<dbReference type="Pfam" id="PF00651">
    <property type="entry name" value="BTB"/>
    <property type="match status" value="1"/>
</dbReference>
<dbReference type="GO" id="GO:0008406">
    <property type="term" value="P:gonad development"/>
    <property type="evidence" value="ECO:0007669"/>
    <property type="project" value="UniProtKB-ARBA"/>
</dbReference>
<dbReference type="OrthoDB" id="6358580at2759"/>
<comment type="caution">
    <text evidence="10">The sequence shown here is derived from an EMBL/GenBank/DDBJ whole genome shotgun (WGS) entry which is preliminary data.</text>
</comment>
<feature type="domain" description="BTB" evidence="8">
    <location>
        <begin position="31"/>
        <end position="96"/>
    </location>
</feature>
<comment type="function">
    <text evidence="5">Putative transcription factor required for axon growth and guidance in the central and peripheral nervous systems. Repels CNS axons away from the midline by promoting the expression of the midline repellent sli and its receptor robo.</text>
</comment>
<dbReference type="GO" id="GO:0045467">
    <property type="term" value="P:R7 cell development"/>
    <property type="evidence" value="ECO:0007669"/>
    <property type="project" value="UniProtKB-ARBA"/>
</dbReference>
<evidence type="ECO:0000313" key="11">
    <source>
        <dbReference type="Proteomes" id="UP000789390"/>
    </source>
</evidence>
<feature type="domain" description="C2H2-type" evidence="9">
    <location>
        <begin position="306"/>
        <end position="337"/>
    </location>
</feature>
<evidence type="ECO:0000256" key="4">
    <source>
        <dbReference type="ARBA" id="ARBA00023242"/>
    </source>
</evidence>
<evidence type="ECO:0000259" key="8">
    <source>
        <dbReference type="PROSITE" id="PS50097"/>
    </source>
</evidence>
<feature type="compositionally biased region" description="Polar residues" evidence="7">
    <location>
        <begin position="277"/>
        <end position="290"/>
    </location>
</feature>
<evidence type="ECO:0000256" key="6">
    <source>
        <dbReference type="PROSITE-ProRule" id="PRU00042"/>
    </source>
</evidence>
<dbReference type="CDD" id="cd18315">
    <property type="entry name" value="BTB_POZ_BAB-like"/>
    <property type="match status" value="1"/>
</dbReference>
<protein>
    <submittedName>
        <fullName evidence="10">Uncharacterized protein</fullName>
    </submittedName>
</protein>
<dbReference type="Gene3D" id="3.30.160.60">
    <property type="entry name" value="Classic Zinc Finger"/>
    <property type="match status" value="1"/>
</dbReference>
<dbReference type="FunFam" id="3.30.710.10:FF:000155">
    <property type="entry name" value="Longitudinals lacking protein, isoforms F/I/K/T"/>
    <property type="match status" value="1"/>
</dbReference>
<feature type="compositionally biased region" description="Low complexity" evidence="7">
    <location>
        <begin position="163"/>
        <end position="175"/>
    </location>
</feature>
<dbReference type="GO" id="GO:0006357">
    <property type="term" value="P:regulation of transcription by RNA polymerase II"/>
    <property type="evidence" value="ECO:0007669"/>
    <property type="project" value="TreeGrafter"/>
</dbReference>
<dbReference type="SMART" id="SM00225">
    <property type="entry name" value="BTB"/>
    <property type="match status" value="1"/>
</dbReference>
<evidence type="ECO:0000256" key="7">
    <source>
        <dbReference type="SAM" id="MobiDB-lite"/>
    </source>
</evidence>
<dbReference type="GO" id="GO:0007464">
    <property type="term" value="P:R3/R4 cell fate commitment"/>
    <property type="evidence" value="ECO:0007669"/>
    <property type="project" value="UniProtKB-ARBA"/>
</dbReference>
<keyword evidence="1" id="KW-0217">Developmental protein</keyword>
<dbReference type="GO" id="GO:0045476">
    <property type="term" value="P:nurse cell apoptotic process"/>
    <property type="evidence" value="ECO:0007669"/>
    <property type="project" value="UniProtKB-ARBA"/>
</dbReference>
<dbReference type="GO" id="GO:0007526">
    <property type="term" value="P:larval somatic muscle development"/>
    <property type="evidence" value="ECO:0007669"/>
    <property type="project" value="UniProtKB-ARBA"/>
</dbReference>
<dbReference type="GO" id="GO:0016199">
    <property type="term" value="P:axon midline choice point recognition"/>
    <property type="evidence" value="ECO:0007669"/>
    <property type="project" value="UniProtKB-ARBA"/>
</dbReference>
<dbReference type="SMART" id="SM00355">
    <property type="entry name" value="ZnF_C2H2"/>
    <property type="match status" value="4"/>
</dbReference>
<dbReference type="GO" id="GO:0035167">
    <property type="term" value="P:larval lymph gland hemopoiesis"/>
    <property type="evidence" value="ECO:0007669"/>
    <property type="project" value="UniProtKB-ARBA"/>
</dbReference>
<evidence type="ECO:0000256" key="2">
    <source>
        <dbReference type="ARBA" id="ARBA00022782"/>
    </source>
</evidence>
<reference evidence="10" key="1">
    <citation type="submission" date="2021-11" db="EMBL/GenBank/DDBJ databases">
        <authorList>
            <person name="Schell T."/>
        </authorList>
    </citation>
    <scope>NUCLEOTIDE SEQUENCE</scope>
    <source>
        <strain evidence="10">M5</strain>
    </source>
</reference>
<sequence>MDAEEFCLRWNNHHHVLVSVLDKLLEKESMCDVTLAADHQFVRVHRLVLCACSNYFEEMLSKQADKQAFIFLKDVSFPDLRALVDYMYKGEVNVAQEQLASFLQTAEALDIKGLAYKEGDQSKFKSGQNARSSASKRTLSESTSTPSVVSTSNNSQRPDNDNASHPSSQNQSSSRPKPPPPKKAHIVPSESPAHPTNTDADDHFVVVDTKLESEIDSDHMEDQLDNNGSEWASRDCDDDWSTSDPGMISIVPNSTREINFGPSTSDTRVNENVAGPSGTQNKTNNSTTGAASRGYEMDDQSLEKRFDCPNCRRSYKHKQHLYRHLRQGCDEMTSESTASQRDGQSSDEKDNRIICRVCHRTYKSWRILVQHLRRDNTGCARPNFIAFNQRNPRAQLSEMIRIITQESDYPDADQFHIKCPNCDLTYKFKRDLYRHLRMGCDELTTETTVASRDGQSCHLSVYRCEFCSYVTFIKTFMAKHYRHAHV</sequence>
<dbReference type="Pfam" id="PF00096">
    <property type="entry name" value="zf-C2H2"/>
    <property type="match status" value="2"/>
</dbReference>
<dbReference type="Proteomes" id="UP000789390">
    <property type="component" value="Unassembled WGS sequence"/>
</dbReference>
<keyword evidence="6" id="KW-0862">Zinc</keyword>
<dbReference type="GO" id="GO:0005634">
    <property type="term" value="C:nucleus"/>
    <property type="evidence" value="ECO:0007669"/>
    <property type="project" value="TreeGrafter"/>
</dbReference>
<evidence type="ECO:0000256" key="1">
    <source>
        <dbReference type="ARBA" id="ARBA00022473"/>
    </source>
</evidence>
<evidence type="ECO:0000256" key="3">
    <source>
        <dbReference type="ARBA" id="ARBA00022902"/>
    </source>
</evidence>
<keyword evidence="11" id="KW-1185">Reference proteome</keyword>
<dbReference type="EMBL" id="CAKKLH010000290">
    <property type="protein sequence ID" value="CAH0109090.1"/>
    <property type="molecule type" value="Genomic_DNA"/>
</dbReference>
<dbReference type="InterPro" id="IPR013087">
    <property type="entry name" value="Znf_C2H2_type"/>
</dbReference>
<feature type="compositionally biased region" description="Polar residues" evidence="7">
    <location>
        <begin position="124"/>
        <end position="137"/>
    </location>
</feature>
<dbReference type="InterPro" id="IPR011333">
    <property type="entry name" value="SKP1/BTB/POZ_sf"/>
</dbReference>
<dbReference type="GO" id="GO:0008270">
    <property type="term" value="F:zinc ion binding"/>
    <property type="evidence" value="ECO:0007669"/>
    <property type="project" value="UniProtKB-KW"/>
</dbReference>
<dbReference type="PANTHER" id="PTHR23110">
    <property type="entry name" value="BTB DOMAIN TRANSCRIPTION FACTOR"/>
    <property type="match status" value="1"/>
</dbReference>
<keyword evidence="4" id="KW-0539">Nucleus</keyword>
<feature type="compositionally biased region" description="Low complexity" evidence="7">
    <location>
        <begin position="140"/>
        <end position="155"/>
    </location>
</feature>
<evidence type="ECO:0000256" key="5">
    <source>
        <dbReference type="ARBA" id="ARBA00037382"/>
    </source>
</evidence>
<accession>A0A8J2RVA5</accession>
<organism evidence="10 11">
    <name type="scientific">Daphnia galeata</name>
    <dbReference type="NCBI Taxonomy" id="27404"/>
    <lineage>
        <taxon>Eukaryota</taxon>
        <taxon>Metazoa</taxon>
        <taxon>Ecdysozoa</taxon>
        <taxon>Arthropoda</taxon>
        <taxon>Crustacea</taxon>
        <taxon>Branchiopoda</taxon>
        <taxon>Diplostraca</taxon>
        <taxon>Cladocera</taxon>
        <taxon>Anomopoda</taxon>
        <taxon>Daphniidae</taxon>
        <taxon>Daphnia</taxon>
    </lineage>
</organism>
<proteinExistence type="predicted"/>
<dbReference type="AlphaFoldDB" id="A0A8J2RVA5"/>